<dbReference type="OrthoDB" id="1048664at2"/>
<accession>A0A096AWV2</accession>
<sequence>MSNKKETPEQPITDISIYVAALFTTYRPASAPAEATHFFSTAEVVDAIRGIDPSAKVSPEQVFSALIDAGFNFCNRPGAHSLEFKWMFREI</sequence>
<proteinExistence type="predicted"/>
<dbReference type="RefSeq" id="WP_081942282.1">
    <property type="nucleotide sequence ID" value="NZ_JRNU01000034.1"/>
</dbReference>
<comment type="caution">
    <text evidence="1">The sequence shown here is derived from an EMBL/GenBank/DDBJ whole genome shotgun (WGS) entry which is preliminary data.</text>
</comment>
<gene>
    <name evidence="1" type="ORF">HMPREF9302_06880</name>
</gene>
<organism evidence="1 2">
    <name type="scientific">Prevotella amnii DNF00058</name>
    <dbReference type="NCBI Taxonomy" id="1401066"/>
    <lineage>
        <taxon>Bacteria</taxon>
        <taxon>Pseudomonadati</taxon>
        <taxon>Bacteroidota</taxon>
        <taxon>Bacteroidia</taxon>
        <taxon>Bacteroidales</taxon>
        <taxon>Prevotellaceae</taxon>
        <taxon>Prevotella</taxon>
    </lineage>
</organism>
<evidence type="ECO:0000313" key="1">
    <source>
        <dbReference type="EMBL" id="KGF51563.1"/>
    </source>
</evidence>
<dbReference type="AlphaFoldDB" id="A0A096AWV2"/>
<dbReference type="GO" id="GO:0016874">
    <property type="term" value="F:ligase activity"/>
    <property type="evidence" value="ECO:0007669"/>
    <property type="project" value="UniProtKB-KW"/>
</dbReference>
<keyword evidence="1" id="KW-0436">Ligase</keyword>
<dbReference type="EMBL" id="JRNU01000034">
    <property type="protein sequence ID" value="KGF51563.1"/>
    <property type="molecule type" value="Genomic_DNA"/>
</dbReference>
<keyword evidence="2" id="KW-1185">Reference proteome</keyword>
<protein>
    <submittedName>
        <fullName evidence="1">5-formyltetrahydrofolate cyclo-ligase</fullName>
    </submittedName>
</protein>
<dbReference type="Proteomes" id="UP000029614">
    <property type="component" value="Unassembled WGS sequence"/>
</dbReference>
<reference evidence="1 2" key="1">
    <citation type="submission" date="2014-07" db="EMBL/GenBank/DDBJ databases">
        <authorList>
            <person name="McCorrison J."/>
            <person name="Sanka R."/>
            <person name="Torralba M."/>
            <person name="Gillis M."/>
            <person name="Haft D.H."/>
            <person name="Methe B."/>
            <person name="Sutton G."/>
            <person name="Nelson K.E."/>
        </authorList>
    </citation>
    <scope>NUCLEOTIDE SEQUENCE [LARGE SCALE GENOMIC DNA]</scope>
    <source>
        <strain evidence="1 2">DNF00058</strain>
    </source>
</reference>
<evidence type="ECO:0000313" key="2">
    <source>
        <dbReference type="Proteomes" id="UP000029614"/>
    </source>
</evidence>
<name>A0A096AWV2_9BACT</name>